<dbReference type="InterPro" id="IPR006342">
    <property type="entry name" value="FkbM_mtfrase"/>
</dbReference>
<dbReference type="InterPro" id="IPR029063">
    <property type="entry name" value="SAM-dependent_MTases_sf"/>
</dbReference>
<reference evidence="3 4" key="1">
    <citation type="journal article" date="2012" name="Genome Biol.">
        <title>Genome and low-iron response of an oceanic diatom adapted to chronic iron limitation.</title>
        <authorList>
            <person name="Lommer M."/>
            <person name="Specht M."/>
            <person name="Roy A.S."/>
            <person name="Kraemer L."/>
            <person name="Andreson R."/>
            <person name="Gutowska M.A."/>
            <person name="Wolf J."/>
            <person name="Bergner S.V."/>
            <person name="Schilhabel M.B."/>
            <person name="Klostermeier U.C."/>
            <person name="Beiko R.G."/>
            <person name="Rosenstiel P."/>
            <person name="Hippler M."/>
            <person name="Laroche J."/>
        </authorList>
    </citation>
    <scope>NUCLEOTIDE SEQUENCE [LARGE SCALE GENOMIC DNA]</scope>
    <source>
        <strain evidence="3 4">CCMP1005</strain>
    </source>
</reference>
<dbReference type="Proteomes" id="UP000266841">
    <property type="component" value="Unassembled WGS sequence"/>
</dbReference>
<evidence type="ECO:0000256" key="1">
    <source>
        <dbReference type="SAM" id="MobiDB-lite"/>
    </source>
</evidence>
<dbReference type="PANTHER" id="PTHR34203:SF15">
    <property type="entry name" value="SLL1173 PROTEIN"/>
    <property type="match status" value="1"/>
</dbReference>
<keyword evidence="4" id="KW-1185">Reference proteome</keyword>
<feature type="region of interest" description="Disordered" evidence="1">
    <location>
        <begin position="550"/>
        <end position="637"/>
    </location>
</feature>
<organism evidence="3 4">
    <name type="scientific">Thalassiosira oceanica</name>
    <name type="common">Marine diatom</name>
    <dbReference type="NCBI Taxonomy" id="159749"/>
    <lineage>
        <taxon>Eukaryota</taxon>
        <taxon>Sar</taxon>
        <taxon>Stramenopiles</taxon>
        <taxon>Ochrophyta</taxon>
        <taxon>Bacillariophyta</taxon>
        <taxon>Coscinodiscophyceae</taxon>
        <taxon>Thalassiosirophycidae</taxon>
        <taxon>Thalassiosirales</taxon>
        <taxon>Thalassiosiraceae</taxon>
        <taxon>Thalassiosira</taxon>
    </lineage>
</organism>
<name>K0T9P8_THAOC</name>
<feature type="non-terminal residue" evidence="3">
    <location>
        <position position="1"/>
    </location>
</feature>
<evidence type="ECO:0000259" key="2">
    <source>
        <dbReference type="Pfam" id="PF05050"/>
    </source>
</evidence>
<feature type="domain" description="Methyltransferase FkbM" evidence="2">
    <location>
        <begin position="223"/>
        <end position="403"/>
    </location>
</feature>
<dbReference type="PANTHER" id="PTHR34203">
    <property type="entry name" value="METHYLTRANSFERASE, FKBM FAMILY PROTEIN"/>
    <property type="match status" value="1"/>
</dbReference>
<accession>K0T9P8</accession>
<dbReference type="eggNOG" id="ENOG502QUD5">
    <property type="taxonomic scope" value="Eukaryota"/>
</dbReference>
<dbReference type="OrthoDB" id="5835829at2759"/>
<sequence length="801" mass="86351">SRLVNHVRLLGPVRVERGGQCGQVFSLGLTPPVVRAMRILRRRDAAQRQPRHRQRTALVVLLSLASAFAIFLRRPVPLADKSAPLADISAPGPIVNNNKSAPLADKSAPGPIVLGSTSSWTTYPVDGGFCGAPSSPKCPAGVTAVRDAVLASESPDDVLRSDRLVPVALRRSDGSDASFEMQVRDPAKDKFISGTIAGGGVHDEPIRDLVVSSLPSEGGVFVDAGANIGYFTATALAVGASLVISFEPFHDNALAMLATVQKNGWRDRVEVYMNALGNQSERVTMKPTSGEVNLSNMHVTGRRCITALGEDDERGVYGVDHMDVVSLDQVFSEIHPDVERIHLLKVDVETAEIEVINGAMATICNVIVERIVMEVEYLKPSHGLPIRCDFDRMADALIRMGYVLRGVKGEALDAGVGLDRLPHDVLFELGLFVDKTRTPAERLRGKGGDDNPCAPFDRSSSHTHKEEASGEADEENASSQARPPERESGPHIVDVVVDFFRLLWLRWRGSPGRGGAGEQKRARVKGTAPSFLVTGLEIKLTCGGEGAVAVPGGRRRRGDAPGDGGMDSVRGDDGPCAHAPDSGTERRAISEPHATSASWDARSCTIQLGPNPVAARPHEGGAGMNGEREPGLPRCDQERSNLQSSRMLCRSPSSIFQPFQDIGLYYTLSSLPPPSSINPTIDIQQQLSANTDRCHQQAERAKYTRGDDAVDEADLSLPDPPSSKDLGELYIGEINRADRLLLPVSIGPYGNFGLIFRNFLFGQAPRMPLSPFKDRPQANLAHLRATSHSRYPCHLWGGCIG</sequence>
<feature type="region of interest" description="Disordered" evidence="1">
    <location>
        <begin position="702"/>
        <end position="721"/>
    </location>
</feature>
<dbReference type="SUPFAM" id="SSF53335">
    <property type="entry name" value="S-adenosyl-L-methionine-dependent methyltransferases"/>
    <property type="match status" value="1"/>
</dbReference>
<protein>
    <recommendedName>
        <fullName evidence="2">Methyltransferase FkbM domain-containing protein</fullName>
    </recommendedName>
</protein>
<feature type="region of interest" description="Disordered" evidence="1">
    <location>
        <begin position="441"/>
        <end position="489"/>
    </location>
</feature>
<feature type="compositionally biased region" description="Basic and acidic residues" evidence="1">
    <location>
        <begin position="626"/>
        <end position="637"/>
    </location>
</feature>
<dbReference type="NCBIfam" id="TIGR01444">
    <property type="entry name" value="fkbM_fam"/>
    <property type="match status" value="1"/>
</dbReference>
<evidence type="ECO:0000313" key="3">
    <source>
        <dbReference type="EMBL" id="EJK67242.1"/>
    </source>
</evidence>
<feature type="compositionally biased region" description="Polar residues" evidence="1">
    <location>
        <begin position="593"/>
        <end position="608"/>
    </location>
</feature>
<dbReference type="Gene3D" id="3.40.50.150">
    <property type="entry name" value="Vaccinia Virus protein VP39"/>
    <property type="match status" value="1"/>
</dbReference>
<dbReference type="InterPro" id="IPR052514">
    <property type="entry name" value="SAM-dependent_MTase"/>
</dbReference>
<evidence type="ECO:0000313" key="4">
    <source>
        <dbReference type="Proteomes" id="UP000266841"/>
    </source>
</evidence>
<dbReference type="EMBL" id="AGNL01013470">
    <property type="protein sequence ID" value="EJK67242.1"/>
    <property type="molecule type" value="Genomic_DNA"/>
</dbReference>
<feature type="compositionally biased region" description="Basic and acidic residues" evidence="1">
    <location>
        <begin position="459"/>
        <end position="468"/>
    </location>
</feature>
<proteinExistence type="predicted"/>
<gene>
    <name evidence="3" type="ORF">THAOC_11754</name>
</gene>
<dbReference type="Pfam" id="PF05050">
    <property type="entry name" value="Methyltransf_21"/>
    <property type="match status" value="1"/>
</dbReference>
<dbReference type="AlphaFoldDB" id="K0T9P8"/>
<comment type="caution">
    <text evidence="3">The sequence shown here is derived from an EMBL/GenBank/DDBJ whole genome shotgun (WGS) entry which is preliminary data.</text>
</comment>